<dbReference type="Proteomes" id="UP000887116">
    <property type="component" value="Unassembled WGS sequence"/>
</dbReference>
<comment type="caution">
    <text evidence="1">The sequence shown here is derived from an EMBL/GenBank/DDBJ whole genome shotgun (WGS) entry which is preliminary data.</text>
</comment>
<name>A0A8X6JBV3_TRICU</name>
<gene>
    <name evidence="1" type="ORF">TNCT_369041</name>
</gene>
<reference evidence="1" key="1">
    <citation type="submission" date="2020-07" db="EMBL/GenBank/DDBJ databases">
        <title>Multicomponent nature underlies the extraordinary mechanical properties of spider dragline silk.</title>
        <authorList>
            <person name="Kono N."/>
            <person name="Nakamura H."/>
            <person name="Mori M."/>
            <person name="Yoshida Y."/>
            <person name="Ohtoshi R."/>
            <person name="Malay A.D."/>
            <person name="Moran D.A.P."/>
            <person name="Tomita M."/>
            <person name="Numata K."/>
            <person name="Arakawa K."/>
        </authorList>
    </citation>
    <scope>NUCLEOTIDE SEQUENCE</scope>
</reference>
<sequence>MAEGHGAISRAFGQSMKPDLYRKASGPGLWELADLEQGDAGSHGSSTLVQCSFPDPVFVPEKCPISGAMHFLTTNVDTCFIKHV</sequence>
<organism evidence="1 2">
    <name type="scientific">Trichonephila clavata</name>
    <name type="common">Joro spider</name>
    <name type="synonym">Nephila clavata</name>
    <dbReference type="NCBI Taxonomy" id="2740835"/>
    <lineage>
        <taxon>Eukaryota</taxon>
        <taxon>Metazoa</taxon>
        <taxon>Ecdysozoa</taxon>
        <taxon>Arthropoda</taxon>
        <taxon>Chelicerata</taxon>
        <taxon>Arachnida</taxon>
        <taxon>Araneae</taxon>
        <taxon>Araneomorphae</taxon>
        <taxon>Entelegynae</taxon>
        <taxon>Araneoidea</taxon>
        <taxon>Nephilidae</taxon>
        <taxon>Trichonephila</taxon>
    </lineage>
</organism>
<evidence type="ECO:0000313" key="1">
    <source>
        <dbReference type="EMBL" id="GFR00711.1"/>
    </source>
</evidence>
<evidence type="ECO:0000313" key="2">
    <source>
        <dbReference type="Proteomes" id="UP000887116"/>
    </source>
</evidence>
<dbReference type="AlphaFoldDB" id="A0A8X6JBV3"/>
<accession>A0A8X6JBV3</accession>
<dbReference type="EMBL" id="BMAO01025143">
    <property type="protein sequence ID" value="GFR00711.1"/>
    <property type="molecule type" value="Genomic_DNA"/>
</dbReference>
<proteinExistence type="predicted"/>
<keyword evidence="2" id="KW-1185">Reference proteome</keyword>
<protein>
    <submittedName>
        <fullName evidence="1">Uncharacterized protein</fullName>
    </submittedName>
</protein>